<sequence>MAETMAARGGKPFRKWFFNFITLDFKISNKGEEWQYEEEPHSSRRREILRKHPEIKQLMGYDSRIAYIVSAEVFLQVLICWLIQDASWTSIFILAYCLGGVLNHSLGSAIHEIGHNLAFGHRHGWMNRVLSIWCNLPMAIPMAITYKKYHADHHRYLGEETNDVDIPTRLEAYLFRHPLTKMIWLAIHPLIHALRPFYKSPKPITGWELINLVCVLAFDYVILVSFGVKPLVYLGAGTLLGMGLHPLAGHFISEHYLFSGGQATHSYYGPLNFILFNVGYHNEHHDFPYIPYNRLPELKRLAPEYYDNLPYHDSWVKVIWDFIWDKNMGPHAHGVGYPADSMTNNPNKAKFQ</sequence>
<feature type="transmembrane region" description="Helical" evidence="10">
    <location>
        <begin position="232"/>
        <end position="252"/>
    </location>
</feature>
<comment type="caution">
    <text evidence="12">The sequence shown here is derived from an EMBL/GenBank/DDBJ whole genome shotgun (WGS) entry which is preliminary data.</text>
</comment>
<dbReference type="EC" id="1.14.19.17" evidence="3"/>
<comment type="similarity">
    <text evidence="2 9">Belongs to the fatty acid desaturase type 1 family. DEGS subfamily.</text>
</comment>
<dbReference type="PANTHER" id="PTHR12879">
    <property type="entry name" value="SPHINGOLIPID DELTA 4 DESATURASE/C-4 HYDROXYLASE PROTEIN DES2"/>
    <property type="match status" value="1"/>
</dbReference>
<evidence type="ECO:0000259" key="11">
    <source>
        <dbReference type="SMART" id="SM01269"/>
    </source>
</evidence>
<evidence type="ECO:0000256" key="2">
    <source>
        <dbReference type="ARBA" id="ARBA00006146"/>
    </source>
</evidence>
<organism evidence="12 13">
    <name type="scientific">Littorina saxatilis</name>
    <dbReference type="NCBI Taxonomy" id="31220"/>
    <lineage>
        <taxon>Eukaryota</taxon>
        <taxon>Metazoa</taxon>
        <taxon>Spiralia</taxon>
        <taxon>Lophotrochozoa</taxon>
        <taxon>Mollusca</taxon>
        <taxon>Gastropoda</taxon>
        <taxon>Caenogastropoda</taxon>
        <taxon>Littorinimorpha</taxon>
        <taxon>Littorinoidea</taxon>
        <taxon>Littorinidae</taxon>
        <taxon>Littorina</taxon>
    </lineage>
</organism>
<keyword evidence="4 10" id="KW-0812">Transmembrane</keyword>
<dbReference type="Proteomes" id="UP001374579">
    <property type="component" value="Unassembled WGS sequence"/>
</dbReference>
<accession>A0AAN9BRJ5</accession>
<dbReference type="GO" id="GO:0016020">
    <property type="term" value="C:membrane"/>
    <property type="evidence" value="ECO:0007669"/>
    <property type="project" value="UniProtKB-SubCell"/>
</dbReference>
<reference evidence="12 13" key="1">
    <citation type="submission" date="2024-02" db="EMBL/GenBank/DDBJ databases">
        <title>Chromosome-scale genome assembly of the rough periwinkle Littorina saxatilis.</title>
        <authorList>
            <person name="De Jode A."/>
            <person name="Faria R."/>
            <person name="Formenti G."/>
            <person name="Sims Y."/>
            <person name="Smith T.P."/>
            <person name="Tracey A."/>
            <person name="Wood J.M.D."/>
            <person name="Zagrodzka Z.B."/>
            <person name="Johannesson K."/>
            <person name="Butlin R.K."/>
            <person name="Leder E.H."/>
        </authorList>
    </citation>
    <scope>NUCLEOTIDE SEQUENCE [LARGE SCALE GENOMIC DNA]</scope>
    <source>
        <strain evidence="12">Snail1</strain>
        <tissue evidence="12">Muscle</tissue>
    </source>
</reference>
<feature type="transmembrane region" description="Helical" evidence="10">
    <location>
        <begin position="125"/>
        <end position="146"/>
    </location>
</feature>
<dbReference type="InterPro" id="IPR013866">
    <property type="entry name" value="Sphingolipid_d4-desaturase_N"/>
</dbReference>
<feature type="transmembrane region" description="Helical" evidence="10">
    <location>
        <begin position="90"/>
        <end position="113"/>
    </location>
</feature>
<evidence type="ECO:0000256" key="6">
    <source>
        <dbReference type="ARBA" id="ARBA00023002"/>
    </source>
</evidence>
<feature type="domain" description="Sphingolipid delta4-desaturase N-terminal" evidence="11">
    <location>
        <begin position="29"/>
        <end position="65"/>
    </location>
</feature>
<dbReference type="GO" id="GO:0042284">
    <property type="term" value="F:sphingolipid delta-4 desaturase activity"/>
    <property type="evidence" value="ECO:0007669"/>
    <property type="project" value="UniProtKB-UniRule"/>
</dbReference>
<keyword evidence="8 9" id="KW-0472">Membrane</keyword>
<gene>
    <name evidence="12" type="ORF">V1264_014201</name>
</gene>
<dbReference type="InterPro" id="IPR005804">
    <property type="entry name" value="FA_desaturase_dom"/>
</dbReference>
<dbReference type="CDD" id="cd03508">
    <property type="entry name" value="Delta4-sphingolipid-FADS-like"/>
    <property type="match status" value="1"/>
</dbReference>
<keyword evidence="5 10" id="KW-1133">Transmembrane helix</keyword>
<dbReference type="Pfam" id="PF08557">
    <property type="entry name" value="Lipid_DES"/>
    <property type="match status" value="1"/>
</dbReference>
<keyword evidence="7 9" id="KW-0443">Lipid metabolism</keyword>
<keyword evidence="6 9" id="KW-0560">Oxidoreductase</keyword>
<feature type="transmembrane region" description="Helical" evidence="10">
    <location>
        <begin position="65"/>
        <end position="84"/>
    </location>
</feature>
<dbReference type="SMART" id="SM01269">
    <property type="entry name" value="Lipid_DES"/>
    <property type="match status" value="1"/>
</dbReference>
<evidence type="ECO:0000313" key="13">
    <source>
        <dbReference type="Proteomes" id="UP001374579"/>
    </source>
</evidence>
<keyword evidence="13" id="KW-1185">Reference proteome</keyword>
<evidence type="ECO:0000256" key="1">
    <source>
        <dbReference type="ARBA" id="ARBA00004141"/>
    </source>
</evidence>
<evidence type="ECO:0000256" key="8">
    <source>
        <dbReference type="ARBA" id="ARBA00023136"/>
    </source>
</evidence>
<dbReference type="EMBL" id="JBAMIC010000003">
    <property type="protein sequence ID" value="KAK7110307.1"/>
    <property type="molecule type" value="Genomic_DNA"/>
</dbReference>
<proteinExistence type="inferred from homology"/>
<evidence type="ECO:0000256" key="4">
    <source>
        <dbReference type="ARBA" id="ARBA00022692"/>
    </source>
</evidence>
<evidence type="ECO:0000313" key="12">
    <source>
        <dbReference type="EMBL" id="KAK7110307.1"/>
    </source>
</evidence>
<evidence type="ECO:0000256" key="9">
    <source>
        <dbReference type="PIRNR" id="PIRNR017228"/>
    </source>
</evidence>
<dbReference type="InterPro" id="IPR011388">
    <property type="entry name" value="DES1/DES2"/>
</dbReference>
<dbReference type="AlphaFoldDB" id="A0AAN9BRJ5"/>
<name>A0AAN9BRJ5_9CAEN</name>
<feature type="transmembrane region" description="Helical" evidence="10">
    <location>
        <begin position="209"/>
        <end position="226"/>
    </location>
</feature>
<dbReference type="PANTHER" id="PTHR12879:SF8">
    <property type="entry name" value="SPHINGOLIPID DELTA(4)-DESATURASE DES1"/>
    <property type="match status" value="1"/>
</dbReference>
<evidence type="ECO:0000256" key="3">
    <source>
        <dbReference type="ARBA" id="ARBA00012021"/>
    </source>
</evidence>
<comment type="subcellular location">
    <subcellularLocation>
        <location evidence="1">Membrane</location>
        <topology evidence="1">Multi-pass membrane protein</topology>
    </subcellularLocation>
</comment>
<evidence type="ECO:0000256" key="7">
    <source>
        <dbReference type="ARBA" id="ARBA00023098"/>
    </source>
</evidence>
<dbReference type="PIRSF" id="PIRSF017228">
    <property type="entry name" value="Sphnglp_dlt4_des"/>
    <property type="match status" value="1"/>
</dbReference>
<protein>
    <recommendedName>
        <fullName evidence="3">sphingolipid 4-desaturase</fullName>
        <ecNumber evidence="3">1.14.19.17</ecNumber>
    </recommendedName>
</protein>
<evidence type="ECO:0000256" key="5">
    <source>
        <dbReference type="ARBA" id="ARBA00022989"/>
    </source>
</evidence>
<dbReference type="GO" id="GO:0046513">
    <property type="term" value="P:ceramide biosynthetic process"/>
    <property type="evidence" value="ECO:0007669"/>
    <property type="project" value="TreeGrafter"/>
</dbReference>
<evidence type="ECO:0000256" key="10">
    <source>
        <dbReference type="SAM" id="Phobius"/>
    </source>
</evidence>
<dbReference type="Pfam" id="PF00487">
    <property type="entry name" value="FA_desaturase"/>
    <property type="match status" value="1"/>
</dbReference>